<evidence type="ECO:0000313" key="10">
    <source>
        <dbReference type="Proteomes" id="UP000075880"/>
    </source>
</evidence>
<keyword evidence="5 6" id="KW-0472">Membrane</keyword>
<feature type="transmembrane region" description="Helical" evidence="6">
    <location>
        <begin position="286"/>
        <end position="310"/>
    </location>
</feature>
<sequence length="737" mass="85589">MDDIKENLIPNLHFAENDEEELAEEIGLPRRPTIPSLRQRNSQINMLEQMTHTEEQGKLNELRQRKGPSKSSVRQGAGKGRNGQQKGGQIEEPFGESLMVLEFGENAPTEAIQWIVDKIHGRRVDGGLELIVRKEPLSKDSQTIIFHVSATHMKLLEIADDMGFMKRTKTGIIRNFNVACLDEFFYDESMTLEDILTPGDRQIIIKYALDSIKAADDEHRIPGTKIILYHGQSIVQAAQSAELLTNLYSLHDKRKLKELRHRWIKPIRAQPIDEIRDYFGESVGMYFSFLGFYTYALVVPTVFGFLQLGLSEETETVPFFCVFYVVWMKVFLELWKRKSSSHAYHWGTITMTNLDEPRVGYYGKLARDPITGKWTPHYPKWKTYVQMYCVTAPIILLCMMIAGFVTIFQFYVEAYLAELFGPDAYILYLPSVVNAIYIAVSTLAYDRLATFLTDKENHRTQSQYERHRVNKLIVLEFVNNFLCLFYIAFILQDMKMLKTQLMMQLIVLQFLQNVFENLYPYLKKKVGLKIVRLFVKSNYEKLKEAHETYDEMGLRTLDTDDPRIIQNRKEAILEEYNTYDDYLELYIQFGYVVLFSSVAPLTAFWAILNNVIEIRLDAYKLCSFFKRPFARRTKNIGAWQLAFETLAVISILTNCGILYLSPQMRELGANLSREAYTLSFLVIEHILLGLTWFIYKAIPDTPHWVRVALAKAEHESRQALKREVRKKNPPYTVGLCF</sequence>
<dbReference type="Proteomes" id="UP000075880">
    <property type="component" value="Unassembled WGS sequence"/>
</dbReference>
<dbReference type="GO" id="GO:0005254">
    <property type="term" value="F:chloride channel activity"/>
    <property type="evidence" value="ECO:0007669"/>
    <property type="project" value="TreeGrafter"/>
</dbReference>
<comment type="similarity">
    <text evidence="2 6">Belongs to the anoctamin family.</text>
</comment>
<evidence type="ECO:0000256" key="3">
    <source>
        <dbReference type="ARBA" id="ARBA00022692"/>
    </source>
</evidence>
<keyword evidence="4 6" id="KW-1133">Transmembrane helix</keyword>
<evidence type="ECO:0000259" key="8">
    <source>
        <dbReference type="Pfam" id="PF04547"/>
    </source>
</evidence>
<dbReference type="InterPro" id="IPR007632">
    <property type="entry name" value="Anoctamin"/>
</dbReference>
<keyword evidence="10" id="KW-1185">Reference proteome</keyword>
<feature type="transmembrane region" description="Helical" evidence="6">
    <location>
        <begin position="472"/>
        <end position="491"/>
    </location>
</feature>
<feature type="region of interest" description="Disordered" evidence="7">
    <location>
        <begin position="54"/>
        <end position="90"/>
    </location>
</feature>
<feature type="transmembrane region" description="Helical" evidence="6">
    <location>
        <begin position="585"/>
        <end position="608"/>
    </location>
</feature>
<dbReference type="Pfam" id="PF04547">
    <property type="entry name" value="Anoctamin"/>
    <property type="match status" value="1"/>
</dbReference>
<evidence type="ECO:0000256" key="5">
    <source>
        <dbReference type="ARBA" id="ARBA00023136"/>
    </source>
</evidence>
<evidence type="ECO:0000313" key="9">
    <source>
        <dbReference type="EnsemblMetazoa" id="ENSAATROPP009551"/>
    </source>
</evidence>
<feature type="compositionally biased region" description="Basic and acidic residues" evidence="7">
    <location>
        <begin position="54"/>
        <end position="64"/>
    </location>
</feature>
<organism evidence="9 10">
    <name type="scientific">Anopheles atroparvus</name>
    <name type="common">European mosquito</name>
    <dbReference type="NCBI Taxonomy" id="41427"/>
    <lineage>
        <taxon>Eukaryota</taxon>
        <taxon>Metazoa</taxon>
        <taxon>Ecdysozoa</taxon>
        <taxon>Arthropoda</taxon>
        <taxon>Hexapoda</taxon>
        <taxon>Insecta</taxon>
        <taxon>Pterygota</taxon>
        <taxon>Neoptera</taxon>
        <taxon>Endopterygota</taxon>
        <taxon>Diptera</taxon>
        <taxon>Nematocera</taxon>
        <taxon>Culicoidea</taxon>
        <taxon>Culicidae</taxon>
        <taxon>Anophelinae</taxon>
        <taxon>Anopheles</taxon>
    </lineage>
</organism>
<dbReference type="AlphaFoldDB" id="A0AAG5DEF5"/>
<name>A0AAG5DEF5_ANOAO</name>
<feature type="transmembrane region" description="Helical" evidence="6">
    <location>
        <begin position="424"/>
        <end position="445"/>
    </location>
</feature>
<dbReference type="GO" id="GO:0005886">
    <property type="term" value="C:plasma membrane"/>
    <property type="evidence" value="ECO:0007669"/>
    <property type="project" value="TreeGrafter"/>
</dbReference>
<evidence type="ECO:0000256" key="1">
    <source>
        <dbReference type="ARBA" id="ARBA00004141"/>
    </source>
</evidence>
<proteinExistence type="inferred from homology"/>
<protein>
    <recommendedName>
        <fullName evidence="6">Anoctamin</fullName>
    </recommendedName>
</protein>
<feature type="transmembrane region" description="Helical" evidence="6">
    <location>
        <begin position="675"/>
        <end position="695"/>
    </location>
</feature>
<dbReference type="InterPro" id="IPR049452">
    <property type="entry name" value="Anoctamin_TM"/>
</dbReference>
<reference evidence="9" key="1">
    <citation type="submission" date="2024-04" db="UniProtKB">
        <authorList>
            <consortium name="EnsemblMetazoa"/>
        </authorList>
    </citation>
    <scope>IDENTIFICATION</scope>
    <source>
        <strain evidence="9">EBRO</strain>
    </source>
</reference>
<feature type="transmembrane region" description="Helical" evidence="6">
    <location>
        <begin position="636"/>
        <end position="660"/>
    </location>
</feature>
<dbReference type="PANTHER" id="PTHR12308">
    <property type="entry name" value="ANOCTAMIN"/>
    <property type="match status" value="1"/>
</dbReference>
<evidence type="ECO:0000256" key="7">
    <source>
        <dbReference type="SAM" id="MobiDB-lite"/>
    </source>
</evidence>
<feature type="transmembrane region" description="Helical" evidence="6">
    <location>
        <begin position="387"/>
        <end position="412"/>
    </location>
</feature>
<evidence type="ECO:0000256" key="6">
    <source>
        <dbReference type="RuleBase" id="RU280814"/>
    </source>
</evidence>
<keyword evidence="3 6" id="KW-0812">Transmembrane</keyword>
<dbReference type="PANTHER" id="PTHR12308:SF74">
    <property type="entry name" value="ANOCTAMIN"/>
    <property type="match status" value="1"/>
</dbReference>
<accession>A0AAG5DEF5</accession>
<feature type="transmembrane region" description="Helical" evidence="6">
    <location>
        <begin position="316"/>
        <end position="335"/>
    </location>
</feature>
<evidence type="ECO:0000256" key="2">
    <source>
        <dbReference type="ARBA" id="ARBA00009671"/>
    </source>
</evidence>
<comment type="subcellular location">
    <subcellularLocation>
        <location evidence="1 6">Membrane</location>
        <topology evidence="1 6">Multi-pass membrane protein</topology>
    </subcellularLocation>
</comment>
<evidence type="ECO:0000256" key="4">
    <source>
        <dbReference type="ARBA" id="ARBA00022989"/>
    </source>
</evidence>
<dbReference type="EnsemblMetazoa" id="ENSAATROPT010578">
    <property type="protein sequence ID" value="ENSAATROPP009551"/>
    <property type="gene ID" value="ENSAATROPG008597"/>
</dbReference>
<feature type="domain" description="Anoctamin transmembrane" evidence="8">
    <location>
        <begin position="275"/>
        <end position="710"/>
    </location>
</feature>